<comment type="caution">
    <text evidence="7">The sequence shown here is derived from an EMBL/GenBank/DDBJ whole genome shotgun (WGS) entry which is preliminary data.</text>
</comment>
<dbReference type="PANTHER" id="PTHR24100:SF151">
    <property type="entry name" value="ICOS LIGAND"/>
    <property type="match status" value="1"/>
</dbReference>
<dbReference type="EMBL" id="VHII01000014">
    <property type="protein sequence ID" value="KAF1381055.1"/>
    <property type="molecule type" value="Genomic_DNA"/>
</dbReference>
<evidence type="ECO:0000313" key="8">
    <source>
        <dbReference type="Proteomes" id="UP000465112"/>
    </source>
</evidence>
<comment type="subcellular location">
    <subcellularLocation>
        <location evidence="1">Membrane</location>
    </subcellularLocation>
</comment>
<feature type="chain" id="PRO_5025490064" description="Ig-like domain-containing protein" evidence="5">
    <location>
        <begin position="20"/>
        <end position="183"/>
    </location>
</feature>
<keyword evidence="5" id="KW-0732">Signal</keyword>
<organism evidence="7 8">
    <name type="scientific">Perca fluviatilis</name>
    <name type="common">European perch</name>
    <dbReference type="NCBI Taxonomy" id="8168"/>
    <lineage>
        <taxon>Eukaryota</taxon>
        <taxon>Metazoa</taxon>
        <taxon>Chordata</taxon>
        <taxon>Craniata</taxon>
        <taxon>Vertebrata</taxon>
        <taxon>Euteleostomi</taxon>
        <taxon>Actinopterygii</taxon>
        <taxon>Neopterygii</taxon>
        <taxon>Teleostei</taxon>
        <taxon>Neoteleostei</taxon>
        <taxon>Acanthomorphata</taxon>
        <taxon>Eupercaria</taxon>
        <taxon>Perciformes</taxon>
        <taxon>Percoidei</taxon>
        <taxon>Percidae</taxon>
        <taxon>Percinae</taxon>
        <taxon>Perca</taxon>
    </lineage>
</organism>
<keyword evidence="2" id="KW-0472">Membrane</keyword>
<proteinExistence type="predicted"/>
<evidence type="ECO:0000313" key="7">
    <source>
        <dbReference type="EMBL" id="KAF1381055.1"/>
    </source>
</evidence>
<dbReference type="Proteomes" id="UP000465112">
    <property type="component" value="Chromosome 14"/>
</dbReference>
<dbReference type="PANTHER" id="PTHR24100">
    <property type="entry name" value="BUTYROPHILIN"/>
    <property type="match status" value="1"/>
</dbReference>
<sequence>MAGFRCALFTLLWIFSVAGEDPQQLIVKPGQDVTLQCQAPRDADISRLTWSRPDLGSDYVFFFRDGRMYVNYQHPSYHGRVQLSVPEMKDGNVSIVLKNVSANDTGTYQCRILISGGDGPELINTTTLNVTDSGHTDGRTGVGRDTDGGDKDGGSKNGGSKDLRFANGLELLLLLLFYCLINP</sequence>
<feature type="compositionally biased region" description="Basic and acidic residues" evidence="4">
    <location>
        <begin position="134"/>
        <end position="159"/>
    </location>
</feature>
<dbReference type="AlphaFoldDB" id="A0A6A5EQD3"/>
<dbReference type="InterPro" id="IPR013106">
    <property type="entry name" value="Ig_V-set"/>
</dbReference>
<dbReference type="SUPFAM" id="SSF48726">
    <property type="entry name" value="Immunoglobulin"/>
    <property type="match status" value="1"/>
</dbReference>
<keyword evidence="8" id="KW-1185">Reference proteome</keyword>
<gene>
    <name evidence="7" type="ORF">PFLUV_G00170450</name>
</gene>
<dbReference type="SMART" id="SM00409">
    <property type="entry name" value="IG"/>
    <property type="match status" value="1"/>
</dbReference>
<keyword evidence="3" id="KW-0393">Immunoglobulin domain</keyword>
<dbReference type="InterPro" id="IPR036179">
    <property type="entry name" value="Ig-like_dom_sf"/>
</dbReference>
<dbReference type="SMART" id="SM00406">
    <property type="entry name" value="IGv"/>
    <property type="match status" value="1"/>
</dbReference>
<evidence type="ECO:0000259" key="6">
    <source>
        <dbReference type="PROSITE" id="PS50835"/>
    </source>
</evidence>
<dbReference type="GO" id="GO:0005102">
    <property type="term" value="F:signaling receptor binding"/>
    <property type="evidence" value="ECO:0007669"/>
    <property type="project" value="TreeGrafter"/>
</dbReference>
<dbReference type="Gene3D" id="2.60.40.10">
    <property type="entry name" value="Immunoglobulins"/>
    <property type="match status" value="1"/>
</dbReference>
<feature type="domain" description="Ig-like" evidence="6">
    <location>
        <begin position="27"/>
        <end position="129"/>
    </location>
</feature>
<evidence type="ECO:0000256" key="5">
    <source>
        <dbReference type="SAM" id="SignalP"/>
    </source>
</evidence>
<evidence type="ECO:0000256" key="1">
    <source>
        <dbReference type="ARBA" id="ARBA00004370"/>
    </source>
</evidence>
<accession>A0A6A5EQD3</accession>
<protein>
    <recommendedName>
        <fullName evidence="6">Ig-like domain-containing protein</fullName>
    </recommendedName>
</protein>
<feature type="signal peptide" evidence="5">
    <location>
        <begin position="1"/>
        <end position="19"/>
    </location>
</feature>
<dbReference type="GO" id="GO:0001817">
    <property type="term" value="P:regulation of cytokine production"/>
    <property type="evidence" value="ECO:0007669"/>
    <property type="project" value="TreeGrafter"/>
</dbReference>
<reference evidence="7 8" key="1">
    <citation type="submission" date="2019-06" db="EMBL/GenBank/DDBJ databases">
        <title>A chromosome-scale genome assembly of the European perch, Perca fluviatilis.</title>
        <authorList>
            <person name="Roques C."/>
            <person name="Zahm M."/>
            <person name="Cabau C."/>
            <person name="Klopp C."/>
            <person name="Bouchez O."/>
            <person name="Donnadieu C."/>
            <person name="Kuhl H."/>
            <person name="Gislard M."/>
            <person name="Guendouz S."/>
            <person name="Journot L."/>
            <person name="Haffray P."/>
            <person name="Bestin A."/>
            <person name="Morvezen R."/>
            <person name="Feron R."/>
            <person name="Wen M."/>
            <person name="Jouanno E."/>
            <person name="Herpin A."/>
            <person name="Schartl M."/>
            <person name="Postlethwait J."/>
            <person name="Schaerlinger B."/>
            <person name="Chardard D."/>
            <person name="Lecocq T."/>
            <person name="Poncet C."/>
            <person name="Jaffrelo L."/>
            <person name="Lampietro C."/>
            <person name="Guiguen Y."/>
        </authorList>
    </citation>
    <scope>NUCLEOTIDE SEQUENCE [LARGE SCALE GENOMIC DNA]</scope>
    <source>
        <tissue evidence="7">Blood</tissue>
    </source>
</reference>
<dbReference type="PROSITE" id="PS50835">
    <property type="entry name" value="IG_LIKE"/>
    <property type="match status" value="1"/>
</dbReference>
<dbReference type="Pfam" id="PF07686">
    <property type="entry name" value="V-set"/>
    <property type="match status" value="1"/>
</dbReference>
<evidence type="ECO:0000256" key="3">
    <source>
        <dbReference type="ARBA" id="ARBA00023319"/>
    </source>
</evidence>
<feature type="region of interest" description="Disordered" evidence="4">
    <location>
        <begin position="130"/>
        <end position="159"/>
    </location>
</feature>
<name>A0A6A5EQD3_PERFL</name>
<dbReference type="InterPro" id="IPR013783">
    <property type="entry name" value="Ig-like_fold"/>
</dbReference>
<dbReference type="InterPro" id="IPR050504">
    <property type="entry name" value="IgSF_BTN/MOG"/>
</dbReference>
<evidence type="ECO:0000256" key="4">
    <source>
        <dbReference type="SAM" id="MobiDB-lite"/>
    </source>
</evidence>
<evidence type="ECO:0000256" key="2">
    <source>
        <dbReference type="ARBA" id="ARBA00023136"/>
    </source>
</evidence>
<dbReference type="InterPro" id="IPR007110">
    <property type="entry name" value="Ig-like_dom"/>
</dbReference>
<dbReference type="GO" id="GO:0009897">
    <property type="term" value="C:external side of plasma membrane"/>
    <property type="evidence" value="ECO:0007669"/>
    <property type="project" value="TreeGrafter"/>
</dbReference>
<dbReference type="InterPro" id="IPR003599">
    <property type="entry name" value="Ig_sub"/>
</dbReference>
<dbReference type="GO" id="GO:0050852">
    <property type="term" value="P:T cell receptor signaling pathway"/>
    <property type="evidence" value="ECO:0007669"/>
    <property type="project" value="TreeGrafter"/>
</dbReference>